<keyword evidence="2" id="KW-1185">Reference proteome</keyword>
<organism evidence="1 2">
    <name type="scientific">Nitrosovibrio tenuis</name>
    <dbReference type="NCBI Taxonomy" id="1233"/>
    <lineage>
        <taxon>Bacteria</taxon>
        <taxon>Pseudomonadati</taxon>
        <taxon>Pseudomonadota</taxon>
        <taxon>Betaproteobacteria</taxon>
        <taxon>Nitrosomonadales</taxon>
        <taxon>Nitrosomonadaceae</taxon>
        <taxon>Nitrosovibrio</taxon>
    </lineage>
</organism>
<dbReference type="Proteomes" id="UP000198620">
    <property type="component" value="Unassembled WGS sequence"/>
</dbReference>
<dbReference type="AlphaFoldDB" id="A0A1H7IGJ6"/>
<sequence>MRPQNSLWKKRVRVGIGTSSAEYASDMPSEIFFKDMAMRGVRRRPPKRPKRVMNIALGALPLTSCAKIAESRPDFWNEQILPIIGVPDSTNGRPTIGQQ</sequence>
<reference evidence="1 2" key="1">
    <citation type="submission" date="2016-10" db="EMBL/GenBank/DDBJ databases">
        <authorList>
            <person name="de Groot N.N."/>
        </authorList>
    </citation>
    <scope>NUCLEOTIDE SEQUENCE [LARGE SCALE GENOMIC DNA]</scope>
    <source>
        <strain evidence="1 2">Nv1</strain>
    </source>
</reference>
<protein>
    <submittedName>
        <fullName evidence="1">Uncharacterized protein</fullName>
    </submittedName>
</protein>
<proteinExistence type="predicted"/>
<dbReference type="EMBL" id="FOBH01000002">
    <property type="protein sequence ID" value="SEK61589.1"/>
    <property type="molecule type" value="Genomic_DNA"/>
</dbReference>
<accession>A0A1H7IGJ6</accession>
<evidence type="ECO:0000313" key="1">
    <source>
        <dbReference type="EMBL" id="SEK61589.1"/>
    </source>
</evidence>
<name>A0A1H7IGJ6_9PROT</name>
<evidence type="ECO:0000313" key="2">
    <source>
        <dbReference type="Proteomes" id="UP000198620"/>
    </source>
</evidence>
<gene>
    <name evidence="1" type="ORF">SAMN05216387_102166</name>
</gene>